<gene>
    <name evidence="5" type="ORF">EB796_008672</name>
</gene>
<dbReference type="AlphaFoldDB" id="A0A7J7K476"/>
<feature type="domain" description="Tr-type G" evidence="4">
    <location>
        <begin position="5"/>
        <end position="110"/>
    </location>
</feature>
<dbReference type="OrthoDB" id="364892at2759"/>
<evidence type="ECO:0000313" key="5">
    <source>
        <dbReference type="EMBL" id="KAF6033017.1"/>
    </source>
</evidence>
<proteinExistence type="predicted"/>
<dbReference type="GO" id="GO:0005525">
    <property type="term" value="F:GTP binding"/>
    <property type="evidence" value="ECO:0007669"/>
    <property type="project" value="InterPro"/>
</dbReference>
<dbReference type="SUPFAM" id="SSF52540">
    <property type="entry name" value="P-loop containing nucleoside triphosphate hydrolases"/>
    <property type="match status" value="1"/>
</dbReference>
<dbReference type="Gene3D" id="3.40.50.300">
    <property type="entry name" value="P-loop containing nucleotide triphosphate hydrolases"/>
    <property type="match status" value="1"/>
</dbReference>
<dbReference type="GO" id="GO:0043022">
    <property type="term" value="F:ribosome binding"/>
    <property type="evidence" value="ECO:0007669"/>
    <property type="project" value="TreeGrafter"/>
</dbReference>
<keyword evidence="3" id="KW-0648">Protein biosynthesis</keyword>
<accession>A0A7J7K476</accession>
<evidence type="ECO:0000256" key="2">
    <source>
        <dbReference type="ARBA" id="ARBA00022768"/>
    </source>
</evidence>
<dbReference type="PANTHER" id="PTHR42908">
    <property type="entry name" value="TRANSLATION ELONGATION FACTOR-RELATED"/>
    <property type="match status" value="1"/>
</dbReference>
<dbReference type="InterPro" id="IPR000795">
    <property type="entry name" value="T_Tr_GTP-bd_dom"/>
</dbReference>
<keyword evidence="6" id="KW-1185">Reference proteome</keyword>
<keyword evidence="2" id="KW-0251">Elongation factor</keyword>
<evidence type="ECO:0000259" key="4">
    <source>
        <dbReference type="PROSITE" id="PS51722"/>
    </source>
</evidence>
<evidence type="ECO:0000313" key="6">
    <source>
        <dbReference type="Proteomes" id="UP000593567"/>
    </source>
</evidence>
<dbReference type="Proteomes" id="UP000593567">
    <property type="component" value="Unassembled WGS sequence"/>
</dbReference>
<dbReference type="GO" id="GO:0003924">
    <property type="term" value="F:GTPase activity"/>
    <property type="evidence" value="ECO:0007669"/>
    <property type="project" value="InterPro"/>
</dbReference>
<comment type="caution">
    <text evidence="5">The sequence shown here is derived from an EMBL/GenBank/DDBJ whole genome shotgun (WGS) entry which is preliminary data.</text>
</comment>
<dbReference type="GO" id="GO:0003746">
    <property type="term" value="F:translation elongation factor activity"/>
    <property type="evidence" value="ECO:0007669"/>
    <property type="project" value="UniProtKB-KW"/>
</dbReference>
<organism evidence="5 6">
    <name type="scientific">Bugula neritina</name>
    <name type="common">Brown bryozoan</name>
    <name type="synonym">Sertularia neritina</name>
    <dbReference type="NCBI Taxonomy" id="10212"/>
    <lineage>
        <taxon>Eukaryota</taxon>
        <taxon>Metazoa</taxon>
        <taxon>Spiralia</taxon>
        <taxon>Lophotrochozoa</taxon>
        <taxon>Bryozoa</taxon>
        <taxon>Gymnolaemata</taxon>
        <taxon>Cheilostomatida</taxon>
        <taxon>Flustrina</taxon>
        <taxon>Buguloidea</taxon>
        <taxon>Bugulidae</taxon>
        <taxon>Bugula</taxon>
    </lineage>
</organism>
<dbReference type="EMBL" id="VXIV02001463">
    <property type="protein sequence ID" value="KAF6033017.1"/>
    <property type="molecule type" value="Genomic_DNA"/>
</dbReference>
<evidence type="ECO:0000256" key="1">
    <source>
        <dbReference type="ARBA" id="ARBA00022490"/>
    </source>
</evidence>
<dbReference type="PRINTS" id="PR00315">
    <property type="entry name" value="ELONGATNFCT"/>
</dbReference>
<sequence>MDIKTNIRNMSVIAHVDHGKSTLTDSLVSKAGIIFICQSRAISMYYELSKKDLDAIQQETDKSHGFLINLIDSPGHVDFSSEVTAALRVTDGASWLLIVCQVSVYKQRLC</sequence>
<protein>
    <submittedName>
        <fullName evidence="5">Eef2</fullName>
    </submittedName>
</protein>
<keyword evidence="1" id="KW-0963">Cytoplasm</keyword>
<reference evidence="5" key="1">
    <citation type="submission" date="2020-06" db="EMBL/GenBank/DDBJ databases">
        <title>Draft genome of Bugula neritina, a colonial animal packing powerful symbionts and potential medicines.</title>
        <authorList>
            <person name="Rayko M."/>
        </authorList>
    </citation>
    <scope>NUCLEOTIDE SEQUENCE [LARGE SCALE GENOMIC DNA]</scope>
    <source>
        <strain evidence="5">Kwan_BN1</strain>
    </source>
</reference>
<evidence type="ECO:0000256" key="3">
    <source>
        <dbReference type="ARBA" id="ARBA00022917"/>
    </source>
</evidence>
<dbReference type="GO" id="GO:0005829">
    <property type="term" value="C:cytosol"/>
    <property type="evidence" value="ECO:0007669"/>
    <property type="project" value="TreeGrafter"/>
</dbReference>
<dbReference type="InterPro" id="IPR027417">
    <property type="entry name" value="P-loop_NTPase"/>
</dbReference>
<name>A0A7J7K476_BUGNE</name>
<dbReference type="GO" id="GO:1990904">
    <property type="term" value="C:ribonucleoprotein complex"/>
    <property type="evidence" value="ECO:0007669"/>
    <property type="project" value="TreeGrafter"/>
</dbReference>
<dbReference type="Pfam" id="PF00009">
    <property type="entry name" value="GTP_EFTU"/>
    <property type="match status" value="1"/>
</dbReference>
<dbReference type="PANTHER" id="PTHR42908:SF10">
    <property type="entry name" value="EUKARYOTIC TRANSLATION ELONGATION FACTOR 2"/>
    <property type="match status" value="1"/>
</dbReference>
<dbReference type="PROSITE" id="PS51722">
    <property type="entry name" value="G_TR_2"/>
    <property type="match status" value="1"/>
</dbReference>